<proteinExistence type="predicted"/>
<keyword evidence="1" id="KW-1133">Transmembrane helix</keyword>
<dbReference type="Proteomes" id="UP001600165">
    <property type="component" value="Unassembled WGS sequence"/>
</dbReference>
<evidence type="ECO:0000313" key="2">
    <source>
        <dbReference type="EMBL" id="MFE4106426.1"/>
    </source>
</evidence>
<evidence type="ECO:0000256" key="1">
    <source>
        <dbReference type="SAM" id="Phobius"/>
    </source>
</evidence>
<gene>
    <name evidence="2" type="ORF">ACFVKH_09075</name>
</gene>
<sequence>MTAKIAAIHKKKGPALVSHVTFLHRPYLILRVYRACFFFGLLLLGTNLLGCRLTDSGSNPIANLAVPKPVRLNGQVKAIADVHNHPLPEHPIYLQGKVQQQVPLLDGWVYQLQDETGLIWIVTQTNQPALGDEILIKGQVRQENIRVVNEDLGERYIEEIEQIE</sequence>
<accession>A0ABW6IE31</accession>
<keyword evidence="1" id="KW-0472">Membrane</keyword>
<comment type="caution">
    <text evidence="2">The sequence shown here is derived from an EMBL/GenBank/DDBJ whole genome shotgun (WGS) entry which is preliminary data.</text>
</comment>
<dbReference type="RefSeq" id="WP_377964167.1">
    <property type="nucleotide sequence ID" value="NZ_JBHZOL010000065.1"/>
</dbReference>
<dbReference type="EMBL" id="JBHZOL010000065">
    <property type="protein sequence ID" value="MFE4106426.1"/>
    <property type="molecule type" value="Genomic_DNA"/>
</dbReference>
<organism evidence="2 3">
    <name type="scientific">Almyronema epifaneia S1</name>
    <dbReference type="NCBI Taxonomy" id="2991925"/>
    <lineage>
        <taxon>Bacteria</taxon>
        <taxon>Bacillati</taxon>
        <taxon>Cyanobacteriota</taxon>
        <taxon>Cyanophyceae</taxon>
        <taxon>Nodosilineales</taxon>
        <taxon>Nodosilineaceae</taxon>
        <taxon>Almyronema</taxon>
        <taxon>Almyronema epifaneia</taxon>
    </lineage>
</organism>
<keyword evidence="1" id="KW-0812">Transmembrane</keyword>
<feature type="transmembrane region" description="Helical" evidence="1">
    <location>
        <begin position="32"/>
        <end position="50"/>
    </location>
</feature>
<evidence type="ECO:0000313" key="3">
    <source>
        <dbReference type="Proteomes" id="UP001600165"/>
    </source>
</evidence>
<reference evidence="2 3" key="1">
    <citation type="submission" date="2024-10" db="EMBL/GenBank/DDBJ databases">
        <authorList>
            <person name="Ratan Roy A."/>
            <person name="Morales Sandoval P.H."/>
            <person name="De Los Santos Villalobos S."/>
            <person name="Chakraborty S."/>
            <person name="Mukherjee J."/>
        </authorList>
    </citation>
    <scope>NUCLEOTIDE SEQUENCE [LARGE SCALE GENOMIC DNA]</scope>
    <source>
        <strain evidence="2 3">S1</strain>
    </source>
</reference>
<name>A0ABW6IE31_9CYAN</name>
<evidence type="ECO:0008006" key="4">
    <source>
        <dbReference type="Google" id="ProtNLM"/>
    </source>
</evidence>
<keyword evidence="3" id="KW-1185">Reference proteome</keyword>
<protein>
    <recommendedName>
        <fullName evidence="4">DNA-binding protein</fullName>
    </recommendedName>
</protein>